<evidence type="ECO:0000313" key="3">
    <source>
        <dbReference type="Proteomes" id="UP000479499"/>
    </source>
</evidence>
<gene>
    <name evidence="2" type="ORF">G5B50_00125</name>
</gene>
<dbReference type="EMBL" id="JAAKFZ010000001">
    <property type="protein sequence ID" value="NGL83187.1"/>
    <property type="molecule type" value="Genomic_DNA"/>
</dbReference>
<proteinExistence type="predicted"/>
<organism evidence="2 3">
    <name type="scientific">Streptococcus equi subsp. ruminatorum</name>
    <dbReference type="NCBI Taxonomy" id="254358"/>
    <lineage>
        <taxon>Bacteria</taxon>
        <taxon>Bacillati</taxon>
        <taxon>Bacillota</taxon>
        <taxon>Bacilli</taxon>
        <taxon>Lactobacillales</taxon>
        <taxon>Streptococcaceae</taxon>
        <taxon>Streptococcus</taxon>
    </lineage>
</organism>
<dbReference type="InterPro" id="IPR053163">
    <property type="entry name" value="HTH-type_regulator_Rgg"/>
</dbReference>
<dbReference type="RefSeq" id="WP_164334742.1">
    <property type="nucleotide sequence ID" value="NZ_JAAKFZ010000001.1"/>
</dbReference>
<dbReference type="CDD" id="cd00093">
    <property type="entry name" value="HTH_XRE"/>
    <property type="match status" value="1"/>
</dbReference>
<dbReference type="SUPFAM" id="SSF47413">
    <property type="entry name" value="lambda repressor-like DNA-binding domains"/>
    <property type="match status" value="1"/>
</dbReference>
<name>A0A6M1L5Z9_9STRE</name>
<reference evidence="2 3" key="1">
    <citation type="submission" date="2020-02" db="EMBL/GenBank/DDBJ databases">
        <title>M-like protein SrM is not crucial to the virulence of a novel isolate of Streptococcus equi subsp. ruminatorum from Macaca mulatta.</title>
        <authorList>
            <person name="Guo G."/>
            <person name="Cheng L."/>
            <person name="Zhang W."/>
        </authorList>
    </citation>
    <scope>NUCLEOTIDE SEQUENCE [LARGE SCALE GENOMIC DNA]</scope>
    <source>
        <strain evidence="2 3">FJ1804</strain>
    </source>
</reference>
<dbReference type="InterPro" id="IPR010057">
    <property type="entry name" value="Transcription_activator_Rgg_C"/>
</dbReference>
<sequence>MQYMGEMFKLLRTSRHISLKEATGDDFSHSMLSRFENGESDITISKLLVGLRNIRTELNEFIYLANGFKPSPYAVLKQEIWEAISKKDLSSLHQLYTKELEQYHLYKKDIYFLNALMIKSQMLFLDENIKMTPDEQSFLYDYLFSVEIWGIYELQLFSDISPLLSLDVYLRYTREMLGRVDFFEELWQHRNLVHSILLNGLFKATQEKRLGIAAYFDNMINNHFFEENDTYLRIVYMIADGQHLYCKGEKELGLKQINDAIHILKALNCDESAAYYSDSLEKWLKEVE</sequence>
<dbReference type="AlphaFoldDB" id="A0A6M1L5Z9"/>
<protein>
    <submittedName>
        <fullName evidence="2">Rgg/GadR/MutR family transcriptional regulator</fullName>
    </submittedName>
</protein>
<accession>A0A6M1L5Z9</accession>
<dbReference type="Proteomes" id="UP000479499">
    <property type="component" value="Unassembled WGS sequence"/>
</dbReference>
<dbReference type="InterPro" id="IPR001387">
    <property type="entry name" value="Cro/C1-type_HTH"/>
</dbReference>
<dbReference type="PANTHER" id="PTHR37038:SF12">
    <property type="entry name" value="TRANSCRIPTIONAL REGULATOR"/>
    <property type="match status" value="1"/>
</dbReference>
<dbReference type="NCBIfam" id="TIGR01716">
    <property type="entry name" value="RGG_Cterm"/>
    <property type="match status" value="1"/>
</dbReference>
<evidence type="ECO:0000313" key="2">
    <source>
        <dbReference type="EMBL" id="NGL83187.1"/>
    </source>
</evidence>
<dbReference type="PANTHER" id="PTHR37038">
    <property type="entry name" value="TRANSCRIPTIONAL REGULATOR-RELATED"/>
    <property type="match status" value="1"/>
</dbReference>
<dbReference type="GO" id="GO:0003677">
    <property type="term" value="F:DNA binding"/>
    <property type="evidence" value="ECO:0007669"/>
    <property type="project" value="InterPro"/>
</dbReference>
<comment type="caution">
    <text evidence="2">The sequence shown here is derived from an EMBL/GenBank/DDBJ whole genome shotgun (WGS) entry which is preliminary data.</text>
</comment>
<feature type="domain" description="HTH-type transcriptional regulator Rgg C-terminal" evidence="1">
    <location>
        <begin position="100"/>
        <end position="277"/>
    </location>
</feature>
<evidence type="ECO:0000259" key="1">
    <source>
        <dbReference type="Pfam" id="PF21259"/>
    </source>
</evidence>
<dbReference type="InterPro" id="IPR010982">
    <property type="entry name" value="Lambda_DNA-bd_dom_sf"/>
</dbReference>
<dbReference type="Pfam" id="PF21259">
    <property type="entry name" value="Rgg_C"/>
    <property type="match status" value="1"/>
</dbReference>